<dbReference type="InterPro" id="IPR045351">
    <property type="entry name" value="DUF6531"/>
</dbReference>
<dbReference type="InterPro" id="IPR029058">
    <property type="entry name" value="AB_hydrolase_fold"/>
</dbReference>
<dbReference type="PANTHER" id="PTHR32305">
    <property type="match status" value="1"/>
</dbReference>
<feature type="domain" description="Teneurin-like YD-shell" evidence="6">
    <location>
        <begin position="1693"/>
        <end position="2125"/>
    </location>
</feature>
<dbReference type="SUPFAM" id="SSF50956">
    <property type="entry name" value="Thermostable phytase (3-phytase)"/>
    <property type="match status" value="1"/>
</dbReference>
<evidence type="ECO:0000313" key="7">
    <source>
        <dbReference type="EMBL" id="RJP60401.1"/>
    </source>
</evidence>
<dbReference type="InterPro" id="IPR006530">
    <property type="entry name" value="YD"/>
</dbReference>
<evidence type="ECO:0000259" key="4">
    <source>
        <dbReference type="Pfam" id="PF01841"/>
    </source>
</evidence>
<evidence type="ECO:0000256" key="2">
    <source>
        <dbReference type="SAM" id="MobiDB-lite"/>
    </source>
</evidence>
<dbReference type="Pfam" id="PF05593">
    <property type="entry name" value="RHS_repeat"/>
    <property type="match status" value="1"/>
</dbReference>
<sequence>MSKLNTKVMLFILPVLFICLQCSVSQAITPAYMKEDQSYATNDLLETDDTIITEEIKQKVAELNHDPVKIYEWVKNNIDYVPYYGSKLGAIGTLYEKRANSWDQSSLLIAMYRAIGIPCRYVTGYIELEDDDLLNWIGVESEVTANEILSFMDLTGNIEDYTTFEMENDTNAVQISNNQITFTDFLYTNTTCYIYKDLGEGGIGDFRHSFSFKINCEQDVNPLISIWMLSNTLGDFQDCDQEDDGIVLYCYRSTPQNLWLILENLETGEYDSVGINNNQEYQIAVYTSGNDVILYLNGEDSVSIECDAGQKRYLYSFAGYDVGFETVSVSGYVKDFITDSTTLGSTQRSMKHVWVEAYMPYSATRGHSIVDADTEAYSDKVHYSQNGESSWIPLDPAYKKYENVFPVKLPEHMSVNALDFFNQYIHAPVEKMPDDLYFENLKAFLSEKYPQYTIDDLTFRRDLIAQHLNVLPTELSPDILIRSISNERPSIPLAEQWQIRINVCDKDNDSIKLLKNNSGTSVDFIRPLCTLYNKRIALKYDVKETTGNSGNNYFEKITYEYNNDQNVACLIPLLSIEGEVFNSPTYTNPQKLFDNGSERETLNIIVEYRVPQNFETSYFPEETSIFEATGAFVAIFVDYNKAPTSLLASRFKKLKNLEEKIDAGTANECSEAPVTEILYNIGVQYYCDYDFSMERLANVMNILPFTYFSNAMMVQQLIQVDNIWTSGTYKLDVYNKKLSWSRLNNQQSEANFGLIRGMTGSAHEHKVFKDMFSIHALSTMKTLRLAQEASDNQLYYINGANYTNYVDSQGGLLGIFDNDNVVDYTFIYNHFQEAGTENDIFLIPKRLTNESEAGVSIGTGYIIITTTGTGYVILNGSGEQINGGRPSINLNTTYIYQDSFNGFQGSSSSSSSSSNYDVHRSSNGHIQQKISYKSESTLVSKGHLETSSAEQTGISNNVTSTVKSDTPGSWESIGNILESYTSSPGNYTKKEQTNTVVFQQTETKQTSTQYAGHEFKPAETPTNNNKINQASDPVDVRTGELLAEATDVEIPGTMPIVIKRNYSSQQESFDFIGYGWTLNLNYYLWANIVALDLANDPDNESLKPESMVLGLTEYDGSVIEYNYYSDNDTTVTLKPDLATNPELANFSDSGVGASSSYLGNQIVFYKATGTFVYHSYTGLKKTFVYAKHMKDGEVVKERLYLTETEDLNGNYLKYEYYDDNEGDINNNGYGLPKRITNKSGSYVDFQYEGEGRVSKITSSDKREVQYFYDNLLNLVKVIDPAGKVTQYEYARSEDGYLTHNLCRIIKPENRILENIYDDEQVIEQRMSMGFDANPKHASRMAYGSLNTTSGEIINTVYNSIYEDNGSIYETTTEYKFEDLNQKNSECILSFNDSNLSNSASNQAVSATGSGLTYTDQTCVFGSTSAYLNVPVSTMDAIQTIEFSFKYPDNDTTQVTIYSEGSHTIKLTPVTPDSLTVTAAFATKTLTVTSSGHSNMNWYHLSVILDDAKNELSLYLNGLLVHRESNVTATTLISGTGSAQLKLTHHTGNNGSVDDVGFYSIPKAPGRQNPLRLISTTEKGFDSDSLNIATTRVWAANGNLTSVTDPNGTVTNYAYDTYNRIYTVTVNQNEVTTYTYASDTDPIRKNKVATIIDPEDTKTMYTYDDGSTYFNGALTAQERYTYFPDNESYPAQPTYKETYTYNNKGLISSKTIAAGTSDAVTYSYKYDRFGNMISSTDPEGNKTEMEYDEWGNRIRVTDPLGNSQLFYYDNANNLIKSVDPLGNKSQFVYDKNNNRKASLDANGGMMSYLYDYSDSLLGVMDPLSQTALIEYDIFGNKIFVVNQKGNFTEFEYDGANRLSKQINFVEDGNDYIQYETHYTYDNNNNVLQKETIENINGDLNTIAKSTFSYNHRNQVTTQKSYVYASKYTKITYEYDAVGNKTREYYYDNDTLQSYVSYVYSTEWNGAYLLKSLTHYDTDNDGLRSESYTYDKRGNVISKTNPNGVVTEYEYDDNDRLIKETVNMTTSDDDDIVTEYKYDIAGRLIEVIDPNGHSTRMEYDRNGQLVKSIDPEGRVTQFEYDAMGNKTKEISPTGKITVFVYDALNRLTEVHDEEGNVSYIVYDELGNKSVVIDADNNVTEYEYDELNRITRTVDPLGYEILYEYSYLDNDSLDNDGFFAKTMQAQINESDYRESTWVTDWLGRTVRQIDGPAANQKITDFSFDHINNITQKITPNADTITFTYDDLGNLITASCATDFTVNAEFAYDNDGNRLSMADSTGMTSYKYDNDGRLIIKIAPDNKTVTYAYDKAGNRSKMTFTGINRAGDFVPDNDTLYPSAPQTVTYYYNDANQLTEIYLNGASVPVASYDYNYGGLLDTKTYANGTAVSYSYDALDRLIELTNGDISSQRYEYDVVGNKTRVITERDNQSYVAAYRYDRKNQLIEEVFHDTNSTIGKHSYTYDGTGNRTAMTDIYGAASVENTYTYNTLNELTTLVKDTTTSGLTQLDIWGLYQGLGGSVTVDENAAVINDETGVFMHENYSHNSGAPITIEATKDCESQSVTLTLDADSDACYTYDNNGNLIMKSQNGRQTIFSWDALNRLTDVHYLDNESVVRHEKFMYNGNGERVYVIVDGSLTAYVYDGAQCIAEYDSAGVVTSQYVHGMGLGADVGSMLCSETRGTNFSATTRYFCYNWRGDVIDIADSSGDAVNWYRYDAFGTVIDQSGSADNDMLFSSKRFDASTSLSYFGARYYDASLGRFISRDPMGFIDGPNEFVFVGNNPILLIDPLGLENWLIVVPGTNIKNGNSDMNIPDWSKGNSQFVKELESTLGVKDTNTMTLIWSGANNSAARTDGAKGLNDLASQIRAMDKNAHITVYGHSHGGNVIMESTSYGAKFNTVVTAGTPVRDDYLTKYNRNNVDTHIQLYDTSDMVQISGGDALPKQYAVPAQSSIFSNTSYNIPLSAADNQSVNQFEVGPARREIPGAQNIQVETGSDPFVSHSKFNDPNVFSSGVKTALQNTSYSVKGGRCP</sequence>
<dbReference type="Gene3D" id="3.10.620.30">
    <property type="match status" value="1"/>
</dbReference>
<organism evidence="7 8">
    <name type="scientific">Candidatus Auribacter fodinae</name>
    <dbReference type="NCBI Taxonomy" id="2093366"/>
    <lineage>
        <taxon>Bacteria</taxon>
        <taxon>Pseudomonadati</taxon>
        <taxon>Candidatus Auribacterota</taxon>
        <taxon>Candidatus Auribacteria</taxon>
        <taxon>Candidatus Auribacterales</taxon>
        <taxon>Candidatus Auribacteraceae</taxon>
        <taxon>Candidatus Auribacter</taxon>
    </lineage>
</organism>
<feature type="domain" description="Transglutaminase-like" evidence="4">
    <location>
        <begin position="65"/>
        <end position="131"/>
    </location>
</feature>
<dbReference type="Proteomes" id="UP000266426">
    <property type="component" value="Unassembled WGS sequence"/>
</dbReference>
<dbReference type="SUPFAM" id="SSF53474">
    <property type="entry name" value="alpha/beta-Hydrolases"/>
    <property type="match status" value="1"/>
</dbReference>
<keyword evidence="3" id="KW-0732">Signal</keyword>
<dbReference type="InterPro" id="IPR022385">
    <property type="entry name" value="Rhs_assc_core"/>
</dbReference>
<dbReference type="PANTHER" id="PTHR32305:SF15">
    <property type="entry name" value="PROTEIN RHSA-RELATED"/>
    <property type="match status" value="1"/>
</dbReference>
<evidence type="ECO:0000259" key="6">
    <source>
        <dbReference type="Pfam" id="PF25023"/>
    </source>
</evidence>
<feature type="signal peptide" evidence="3">
    <location>
        <begin position="1"/>
        <end position="27"/>
    </location>
</feature>
<dbReference type="Gene3D" id="3.40.50.1820">
    <property type="entry name" value="alpha/beta hydrolase"/>
    <property type="match status" value="1"/>
</dbReference>
<feature type="chain" id="PRO_5017317052" evidence="3">
    <location>
        <begin position="28"/>
        <end position="3025"/>
    </location>
</feature>
<name>A0A3A4RFR0_9BACT</name>
<dbReference type="NCBIfam" id="TIGR01643">
    <property type="entry name" value="YD_repeat_2x"/>
    <property type="match status" value="8"/>
</dbReference>
<feature type="region of interest" description="Disordered" evidence="2">
    <location>
        <begin position="906"/>
        <end position="967"/>
    </location>
</feature>
<dbReference type="Gene3D" id="3.90.930.1">
    <property type="match status" value="1"/>
</dbReference>
<comment type="caution">
    <text evidence="7">The sequence shown here is derived from an EMBL/GenBank/DDBJ whole genome shotgun (WGS) entry which is preliminary data.</text>
</comment>
<dbReference type="Pfam" id="PF25023">
    <property type="entry name" value="TEN_YD-shell"/>
    <property type="match status" value="1"/>
</dbReference>
<dbReference type="InterPro" id="IPR002931">
    <property type="entry name" value="Transglutaminase-like"/>
</dbReference>
<evidence type="ECO:0000313" key="8">
    <source>
        <dbReference type="Proteomes" id="UP000266426"/>
    </source>
</evidence>
<reference evidence="7 8" key="1">
    <citation type="journal article" date="2017" name="ISME J.">
        <title>Energy and carbon metabolisms in a deep terrestrial subsurface fluid microbial community.</title>
        <authorList>
            <person name="Momper L."/>
            <person name="Jungbluth S.P."/>
            <person name="Lee M.D."/>
            <person name="Amend J.P."/>
        </authorList>
    </citation>
    <scope>NUCLEOTIDE SEQUENCE [LARGE SCALE GENOMIC DNA]</scope>
    <source>
        <strain evidence="7">SURF_26</strain>
    </source>
</reference>
<proteinExistence type="predicted"/>
<evidence type="ECO:0000259" key="5">
    <source>
        <dbReference type="Pfam" id="PF20148"/>
    </source>
</evidence>
<dbReference type="InterPro" id="IPR013320">
    <property type="entry name" value="ConA-like_dom_sf"/>
</dbReference>
<dbReference type="SUPFAM" id="SSF49899">
    <property type="entry name" value="Concanavalin A-like lectins/glucanases"/>
    <property type="match status" value="1"/>
</dbReference>
<accession>A0A3A4RFR0</accession>
<dbReference type="InterPro" id="IPR038765">
    <property type="entry name" value="Papain-like_cys_pep_sf"/>
</dbReference>
<dbReference type="InterPro" id="IPR031325">
    <property type="entry name" value="RHS_repeat"/>
</dbReference>
<evidence type="ECO:0000256" key="3">
    <source>
        <dbReference type="SAM" id="SignalP"/>
    </source>
</evidence>
<feature type="compositionally biased region" description="Polar residues" evidence="2">
    <location>
        <begin position="921"/>
        <end position="967"/>
    </location>
</feature>
<dbReference type="Pfam" id="PF20148">
    <property type="entry name" value="DUF6531"/>
    <property type="match status" value="1"/>
</dbReference>
<dbReference type="InterPro" id="IPR050708">
    <property type="entry name" value="T6SS_VgrG/RHS"/>
</dbReference>
<protein>
    <submittedName>
        <fullName evidence="7">Uncharacterized protein</fullName>
    </submittedName>
</protein>
<feature type="domain" description="DUF6531" evidence="5">
    <location>
        <begin position="1032"/>
        <end position="1085"/>
    </location>
</feature>
<dbReference type="Gene3D" id="2.180.10.10">
    <property type="entry name" value="RHS repeat-associated core"/>
    <property type="match status" value="4"/>
</dbReference>
<keyword evidence="1" id="KW-0677">Repeat</keyword>
<dbReference type="InterPro" id="IPR056823">
    <property type="entry name" value="TEN-like_YD-shell"/>
</dbReference>
<dbReference type="EMBL" id="QZJZ01000030">
    <property type="protein sequence ID" value="RJP60401.1"/>
    <property type="molecule type" value="Genomic_DNA"/>
</dbReference>
<gene>
    <name evidence="7" type="ORF">C4541_04045</name>
</gene>
<evidence type="ECO:0000256" key="1">
    <source>
        <dbReference type="ARBA" id="ARBA00022737"/>
    </source>
</evidence>
<dbReference type="Pfam" id="PF01841">
    <property type="entry name" value="Transglut_core"/>
    <property type="match status" value="1"/>
</dbReference>
<dbReference type="NCBIfam" id="TIGR03696">
    <property type="entry name" value="Rhs_assc_core"/>
    <property type="match status" value="1"/>
</dbReference>
<dbReference type="SUPFAM" id="SSF54001">
    <property type="entry name" value="Cysteine proteinases"/>
    <property type="match status" value="1"/>
</dbReference>